<feature type="transmembrane region" description="Helical" evidence="1">
    <location>
        <begin position="194"/>
        <end position="214"/>
    </location>
</feature>
<feature type="transmembrane region" description="Helical" evidence="1">
    <location>
        <begin position="58"/>
        <end position="79"/>
    </location>
</feature>
<evidence type="ECO:0000313" key="3">
    <source>
        <dbReference type="Proteomes" id="UP000198670"/>
    </source>
</evidence>
<feature type="transmembrane region" description="Helical" evidence="1">
    <location>
        <begin position="226"/>
        <end position="246"/>
    </location>
</feature>
<dbReference type="Pfam" id="PF12679">
    <property type="entry name" value="ABC2_membrane_2"/>
    <property type="match status" value="1"/>
</dbReference>
<gene>
    <name evidence="2" type="ORF">SAMN05444682_109205</name>
</gene>
<feature type="transmembrane region" description="Helical" evidence="1">
    <location>
        <begin position="159"/>
        <end position="188"/>
    </location>
</feature>
<keyword evidence="1" id="KW-1133">Transmembrane helix</keyword>
<dbReference type="GO" id="GO:0140359">
    <property type="term" value="F:ABC-type transporter activity"/>
    <property type="evidence" value="ECO:0007669"/>
    <property type="project" value="InterPro"/>
</dbReference>
<sequence length="354" mass="39751">MEKLHNAVRQFKEKPWAAGVIAAIDRYTKKQQERRMLAVSHPFWVIVQKEISDHVRSWRFNVLLFLILLTCFGSLYTSITSLVDETRKAGDSDDPFFFLKLFTLSDGSLPPFHVFVGFLGPLLGIGLGFDAINSEQNSGTLSRIVAQPIHRDYLINAKFIAALTVIGVLFFALGFLVMGFGMFIIGIPPTVEEFFRIVCFLLLSILYVAFWLNLSVFLSIRFRQAATSALTAIAVWLFFTIFYQLIVNMVARALMPSEAALPQQLIGYQQFIMNLMRVIPSQLYTDATTTLLVPSVRSLGPLTMEQAYGAIPSPLPLGQSLLIVWPQLTGLIAATVVCFALSYVSFMRKEIRSR</sequence>
<name>A0A1I3R236_9SPHI</name>
<reference evidence="2 3" key="1">
    <citation type="submission" date="2016-10" db="EMBL/GenBank/DDBJ databases">
        <authorList>
            <person name="de Groot N.N."/>
        </authorList>
    </citation>
    <scope>NUCLEOTIDE SEQUENCE [LARGE SCALE GENOMIC DNA]</scope>
    <source>
        <strain evidence="2 3">RK1</strain>
    </source>
</reference>
<dbReference type="STRING" id="1477437.SAMN05444682_109205"/>
<dbReference type="PANTHER" id="PTHR43471">
    <property type="entry name" value="ABC TRANSPORTER PERMEASE"/>
    <property type="match status" value="1"/>
</dbReference>
<proteinExistence type="predicted"/>
<organism evidence="2 3">
    <name type="scientific">Parapedobacter indicus</name>
    <dbReference type="NCBI Taxonomy" id="1477437"/>
    <lineage>
        <taxon>Bacteria</taxon>
        <taxon>Pseudomonadati</taxon>
        <taxon>Bacteroidota</taxon>
        <taxon>Sphingobacteriia</taxon>
        <taxon>Sphingobacteriales</taxon>
        <taxon>Sphingobacteriaceae</taxon>
        <taxon>Parapedobacter</taxon>
    </lineage>
</organism>
<evidence type="ECO:0000256" key="1">
    <source>
        <dbReference type="SAM" id="Phobius"/>
    </source>
</evidence>
<dbReference type="Proteomes" id="UP000198670">
    <property type="component" value="Unassembled WGS sequence"/>
</dbReference>
<dbReference type="RefSeq" id="WP_245893295.1">
    <property type="nucleotide sequence ID" value="NZ_FOQO01000009.1"/>
</dbReference>
<evidence type="ECO:0000313" key="2">
    <source>
        <dbReference type="EMBL" id="SFJ40195.1"/>
    </source>
</evidence>
<keyword evidence="1" id="KW-0472">Membrane</keyword>
<dbReference type="EMBL" id="FOQO01000009">
    <property type="protein sequence ID" value="SFJ40195.1"/>
    <property type="molecule type" value="Genomic_DNA"/>
</dbReference>
<feature type="transmembrane region" description="Helical" evidence="1">
    <location>
        <begin position="112"/>
        <end position="132"/>
    </location>
</feature>
<dbReference type="PANTHER" id="PTHR43471:SF14">
    <property type="entry name" value="ABC-2 TYPE TRANSPORT SYSTEM PERMEASE PROTEIN"/>
    <property type="match status" value="1"/>
</dbReference>
<feature type="transmembrane region" description="Helical" evidence="1">
    <location>
        <begin position="323"/>
        <end position="346"/>
    </location>
</feature>
<accession>A0A1I3R236</accession>
<keyword evidence="3" id="KW-1185">Reference proteome</keyword>
<keyword evidence="1" id="KW-0812">Transmembrane</keyword>
<dbReference type="AlphaFoldDB" id="A0A1I3R236"/>
<dbReference type="GO" id="GO:0005886">
    <property type="term" value="C:plasma membrane"/>
    <property type="evidence" value="ECO:0007669"/>
    <property type="project" value="UniProtKB-SubCell"/>
</dbReference>
<protein>
    <submittedName>
        <fullName evidence="2">ABC-2 type transport system permease protein</fullName>
    </submittedName>
</protein>